<keyword evidence="2" id="KW-1185">Reference proteome</keyword>
<dbReference type="EMBL" id="WWBZ02000022">
    <property type="protein sequence ID" value="KAF4307649.1"/>
    <property type="molecule type" value="Genomic_DNA"/>
</dbReference>
<dbReference type="Proteomes" id="UP000572817">
    <property type="component" value="Unassembled WGS sequence"/>
</dbReference>
<protein>
    <submittedName>
        <fullName evidence="1">Uncharacterized protein</fullName>
    </submittedName>
</protein>
<comment type="caution">
    <text evidence="1">The sequence shown here is derived from an EMBL/GenBank/DDBJ whole genome shotgun (WGS) entry which is preliminary data.</text>
</comment>
<dbReference type="AlphaFoldDB" id="A0A8H4IV02"/>
<reference evidence="1" key="1">
    <citation type="submission" date="2020-04" db="EMBL/GenBank/DDBJ databases">
        <title>Genome Assembly and Annotation of Botryosphaeria dothidea sdau 11-99, a Latent Pathogen of Apple Fruit Ring Rot in China.</title>
        <authorList>
            <person name="Yu C."/>
            <person name="Diao Y."/>
            <person name="Lu Q."/>
            <person name="Zhao J."/>
            <person name="Cui S."/>
            <person name="Peng C."/>
            <person name="He B."/>
            <person name="Liu H."/>
        </authorList>
    </citation>
    <scope>NUCLEOTIDE SEQUENCE [LARGE SCALE GENOMIC DNA]</scope>
    <source>
        <strain evidence="1">Sdau11-99</strain>
    </source>
</reference>
<dbReference type="OrthoDB" id="3800526at2759"/>
<accession>A0A8H4IV02</accession>
<evidence type="ECO:0000313" key="2">
    <source>
        <dbReference type="Proteomes" id="UP000572817"/>
    </source>
</evidence>
<name>A0A8H4IV02_9PEZI</name>
<evidence type="ECO:0000313" key="1">
    <source>
        <dbReference type="EMBL" id="KAF4307649.1"/>
    </source>
</evidence>
<gene>
    <name evidence="1" type="ORF">GTA08_BOTSDO04649</name>
</gene>
<proteinExistence type="predicted"/>
<sequence length="118" mass="13889">MTEELWTGGEGGKVVQWMRNQMDGFQKERKGAGSFFEYVVSINFPNVIPSHKDCNLVQDCPFLSCDDYKEKDEDMSQTQYEHDRRMAVYAVDSFRNFHQFFNYFLQSFRNAASSVDRI</sequence>
<organism evidence="1 2">
    <name type="scientific">Botryosphaeria dothidea</name>
    <dbReference type="NCBI Taxonomy" id="55169"/>
    <lineage>
        <taxon>Eukaryota</taxon>
        <taxon>Fungi</taxon>
        <taxon>Dikarya</taxon>
        <taxon>Ascomycota</taxon>
        <taxon>Pezizomycotina</taxon>
        <taxon>Dothideomycetes</taxon>
        <taxon>Dothideomycetes incertae sedis</taxon>
        <taxon>Botryosphaeriales</taxon>
        <taxon>Botryosphaeriaceae</taxon>
        <taxon>Botryosphaeria</taxon>
    </lineage>
</organism>